<keyword evidence="6" id="KW-0547">Nucleotide-binding</keyword>
<dbReference type="Pfam" id="PF00091">
    <property type="entry name" value="Tubulin"/>
    <property type="match status" value="2"/>
</dbReference>
<comment type="similarity">
    <text evidence="3">Belongs to the tubulin family.</text>
</comment>
<reference evidence="14" key="1">
    <citation type="submission" date="2023-05" db="EMBL/GenBank/DDBJ databases">
        <title>High-quality long-read genome of Scophthalmus maximus.</title>
        <authorList>
            <person name="Lien S."/>
            <person name="Martinez P."/>
        </authorList>
    </citation>
    <scope>NUCLEOTIDE SEQUENCE [LARGE SCALE GENOMIC DNA]</scope>
</reference>
<dbReference type="InterPro" id="IPR036525">
    <property type="entry name" value="Tubulin/FtsZ_GTPase_sf"/>
</dbReference>
<dbReference type="CDD" id="cd02186">
    <property type="entry name" value="alpha_tubulin"/>
    <property type="match status" value="1"/>
</dbReference>
<dbReference type="PANTHER" id="PTHR11588">
    <property type="entry name" value="TUBULIN"/>
    <property type="match status" value="1"/>
</dbReference>
<dbReference type="Proteomes" id="UP000694558">
    <property type="component" value="Chromosome 11"/>
</dbReference>
<dbReference type="SUPFAM" id="SSF52490">
    <property type="entry name" value="Tubulin nucleotide-binding domain-like"/>
    <property type="match status" value="2"/>
</dbReference>
<evidence type="ECO:0000256" key="10">
    <source>
        <dbReference type="ARBA" id="ARBA00049117"/>
    </source>
</evidence>
<keyword evidence="7" id="KW-0378">Hydrolase</keyword>
<evidence type="ECO:0000256" key="4">
    <source>
        <dbReference type="ARBA" id="ARBA00022490"/>
    </source>
</evidence>
<dbReference type="GO" id="GO:0016787">
    <property type="term" value="F:hydrolase activity"/>
    <property type="evidence" value="ECO:0007669"/>
    <property type="project" value="UniProtKB-KW"/>
</dbReference>
<comment type="catalytic activity">
    <reaction evidence="10">
        <text>GTP + H2O = GDP + phosphate + H(+)</text>
        <dbReference type="Rhea" id="RHEA:19669"/>
        <dbReference type="ChEBI" id="CHEBI:15377"/>
        <dbReference type="ChEBI" id="CHEBI:15378"/>
        <dbReference type="ChEBI" id="CHEBI:37565"/>
        <dbReference type="ChEBI" id="CHEBI:43474"/>
        <dbReference type="ChEBI" id="CHEBI:58189"/>
    </reaction>
    <physiologicalReaction direction="left-to-right" evidence="10">
        <dbReference type="Rhea" id="RHEA:19670"/>
    </physiologicalReaction>
</comment>
<dbReference type="InterPro" id="IPR008280">
    <property type="entry name" value="Tub_FtsZ_C"/>
</dbReference>
<dbReference type="FunFam" id="3.40.50.1440:FF:000024">
    <property type="entry name" value="Tubulin alpha chain"/>
    <property type="match status" value="1"/>
</dbReference>
<dbReference type="InterPro" id="IPR023123">
    <property type="entry name" value="Tubulin_C"/>
</dbReference>
<evidence type="ECO:0000256" key="8">
    <source>
        <dbReference type="ARBA" id="ARBA00023134"/>
    </source>
</evidence>
<dbReference type="SUPFAM" id="SSF55307">
    <property type="entry name" value="Tubulin C-terminal domain-like"/>
    <property type="match status" value="1"/>
</dbReference>
<evidence type="ECO:0000313" key="14">
    <source>
        <dbReference type="Ensembl" id="ENSSMAP00000030499.2"/>
    </source>
</evidence>
<evidence type="ECO:0000256" key="1">
    <source>
        <dbReference type="ARBA" id="ARBA00001946"/>
    </source>
</evidence>
<feature type="domain" description="Tubulin/FtsZ 2-layer sandwich" evidence="13">
    <location>
        <begin position="372"/>
        <end position="517"/>
    </location>
</feature>
<dbReference type="GO" id="GO:0007017">
    <property type="term" value="P:microtubule-based process"/>
    <property type="evidence" value="ECO:0007669"/>
    <property type="project" value="InterPro"/>
</dbReference>
<dbReference type="InterPro" id="IPR000217">
    <property type="entry name" value="Tubulin"/>
</dbReference>
<dbReference type="SMART" id="SM00865">
    <property type="entry name" value="Tubulin_C"/>
    <property type="match status" value="1"/>
</dbReference>
<dbReference type="Gene3D" id="1.10.287.600">
    <property type="entry name" value="Helix hairpin bin"/>
    <property type="match status" value="1"/>
</dbReference>
<feature type="region of interest" description="Disordered" evidence="11">
    <location>
        <begin position="556"/>
        <end position="575"/>
    </location>
</feature>
<keyword evidence="8" id="KW-0342">GTP-binding</keyword>
<dbReference type="GeneTree" id="ENSGT00950000182825"/>
<dbReference type="Gene3D" id="3.40.50.1440">
    <property type="entry name" value="Tubulin/FtsZ, GTPase domain"/>
    <property type="match status" value="2"/>
</dbReference>
<protein>
    <submittedName>
        <fullName evidence="14">Tubulin, alpha 1b</fullName>
    </submittedName>
</protein>
<evidence type="ECO:0000256" key="6">
    <source>
        <dbReference type="ARBA" id="ARBA00022741"/>
    </source>
</evidence>
<evidence type="ECO:0000313" key="15">
    <source>
        <dbReference type="Proteomes" id="UP000694558"/>
    </source>
</evidence>
<dbReference type="InterPro" id="IPR003008">
    <property type="entry name" value="Tubulin_FtsZ_GTPase"/>
</dbReference>
<dbReference type="FunFam" id="3.30.1330.20:FF:000001">
    <property type="entry name" value="Tubulin alpha chain"/>
    <property type="match status" value="1"/>
</dbReference>
<dbReference type="AlphaFoldDB" id="A0A8D3B958"/>
<dbReference type="SMART" id="SM00864">
    <property type="entry name" value="Tubulin"/>
    <property type="match status" value="1"/>
</dbReference>
<name>A0A8D3B958_SCOMX</name>
<dbReference type="FunFam" id="3.40.50.1440:FF:000002">
    <property type="entry name" value="Tubulin alpha chain"/>
    <property type="match status" value="1"/>
</dbReference>
<evidence type="ECO:0000259" key="13">
    <source>
        <dbReference type="SMART" id="SM00865"/>
    </source>
</evidence>
<sequence length="575" mass="63921">MRECISIHVGQAGVQIGNACWELYCLEHGIQPDGQMPSDKTIGGGDDSFNTFFSETGAGKHVPRAVFVDLEPTVIDEVRTGTYRQLFHPEQLITGKEDAANNYARGHYTIGKEIIDLVLDRIRKLRECISIHVGQAGVQIGNACWELYCLEHGIQPDGQMPSDKTIGGGDDSFNTFFSETGAGKHVPRAVFVDLEPTVIDEVRTGTYRQLFHPEQLITGKEDAANNYARGHYTIGKEIIDQVLDRIRKLADQCTGLQGFLVFHSFGGGTGSGFTSLLMERLSVDYGKKSKLEFSIYPAPQVSTAVVEPYNSILTTHTTLEHSDCAFMVDNEAIYDICRRNLDIERPSYTNLNRLISQIVSSITASLRFDGALNVDLTEFQTNLVPYPRIHFPLATYAPVISAEKAYHEQLTVSEITNACFEPANQMVKCDPRHGKYMACCLLFRGDVVPKDVNAAIATIKTKRTIQFVDWCPTGFKVGINYQPPTVVPGGDLAKVQRAVCMLSNTTAIAEAWARLDHKFDLMYAKRAFVHWYVGEGMEEGEFSEAREDMAALEKDYEEVGVDSVEGEGEEEGEEY</sequence>
<reference evidence="14" key="2">
    <citation type="submission" date="2025-08" db="UniProtKB">
        <authorList>
            <consortium name="Ensembl"/>
        </authorList>
    </citation>
    <scope>IDENTIFICATION</scope>
</reference>
<evidence type="ECO:0000256" key="11">
    <source>
        <dbReference type="SAM" id="MobiDB-lite"/>
    </source>
</evidence>
<dbReference type="PRINTS" id="PR01161">
    <property type="entry name" value="TUBULIN"/>
</dbReference>
<organism evidence="14 15">
    <name type="scientific">Scophthalmus maximus</name>
    <name type="common">Turbot</name>
    <name type="synonym">Psetta maxima</name>
    <dbReference type="NCBI Taxonomy" id="52904"/>
    <lineage>
        <taxon>Eukaryota</taxon>
        <taxon>Metazoa</taxon>
        <taxon>Chordata</taxon>
        <taxon>Craniata</taxon>
        <taxon>Vertebrata</taxon>
        <taxon>Euteleostomi</taxon>
        <taxon>Actinopterygii</taxon>
        <taxon>Neopterygii</taxon>
        <taxon>Teleostei</taxon>
        <taxon>Neoteleostei</taxon>
        <taxon>Acanthomorphata</taxon>
        <taxon>Carangaria</taxon>
        <taxon>Pleuronectiformes</taxon>
        <taxon>Pleuronectoidei</taxon>
        <taxon>Scophthalmidae</taxon>
        <taxon>Scophthalmus</taxon>
    </lineage>
</organism>
<dbReference type="InterPro" id="IPR017975">
    <property type="entry name" value="Tubulin_CS"/>
</dbReference>
<keyword evidence="9" id="KW-0206">Cytoskeleton</keyword>
<comment type="subcellular location">
    <subcellularLocation>
        <location evidence="2">Cytoplasm</location>
        <location evidence="2">Cytoskeleton</location>
    </subcellularLocation>
</comment>
<dbReference type="GO" id="GO:0005525">
    <property type="term" value="F:GTP binding"/>
    <property type="evidence" value="ECO:0007669"/>
    <property type="project" value="UniProtKB-KW"/>
</dbReference>
<dbReference type="FunFam" id="1.10.287.600:FF:000005">
    <property type="entry name" value="Tubulin alpha chain"/>
    <property type="match status" value="1"/>
</dbReference>
<keyword evidence="4" id="KW-0963">Cytoplasm</keyword>
<comment type="cofactor">
    <cofactor evidence="1">
        <name>Mg(2+)</name>
        <dbReference type="ChEBI" id="CHEBI:18420"/>
    </cofactor>
</comment>
<dbReference type="Pfam" id="PF03953">
    <property type="entry name" value="Tubulin_C"/>
    <property type="match status" value="1"/>
</dbReference>
<evidence type="ECO:0000256" key="5">
    <source>
        <dbReference type="ARBA" id="ARBA00022701"/>
    </source>
</evidence>
<dbReference type="PRINTS" id="PR01162">
    <property type="entry name" value="ALPHATUBULIN"/>
</dbReference>
<keyword evidence="5" id="KW-0493">Microtubule</keyword>
<dbReference type="InterPro" id="IPR037103">
    <property type="entry name" value="Tubulin/FtsZ-like_C"/>
</dbReference>
<dbReference type="GO" id="GO:0005874">
    <property type="term" value="C:microtubule"/>
    <property type="evidence" value="ECO:0007669"/>
    <property type="project" value="UniProtKB-KW"/>
</dbReference>
<dbReference type="Gene3D" id="3.30.1330.20">
    <property type="entry name" value="Tubulin/FtsZ, C-terminal domain"/>
    <property type="match status" value="1"/>
</dbReference>
<accession>A0A8D3B958</accession>
<evidence type="ECO:0000256" key="3">
    <source>
        <dbReference type="ARBA" id="ARBA00009636"/>
    </source>
</evidence>
<dbReference type="PROSITE" id="PS00227">
    <property type="entry name" value="TUBULIN"/>
    <property type="match status" value="1"/>
</dbReference>
<gene>
    <name evidence="14" type="primary">LOC118317382</name>
</gene>
<dbReference type="GO" id="GO:0005200">
    <property type="term" value="F:structural constituent of cytoskeleton"/>
    <property type="evidence" value="ECO:0007669"/>
    <property type="project" value="InterPro"/>
</dbReference>
<evidence type="ECO:0000256" key="2">
    <source>
        <dbReference type="ARBA" id="ARBA00004245"/>
    </source>
</evidence>
<dbReference type="InterPro" id="IPR018316">
    <property type="entry name" value="Tubulin/FtsZ_2-layer-sand-dom"/>
</dbReference>
<dbReference type="InterPro" id="IPR002452">
    <property type="entry name" value="Alpha_tubulin"/>
</dbReference>
<proteinExistence type="inferred from homology"/>
<dbReference type="Ensembl" id="ENSSMAT00000030874.2">
    <property type="protein sequence ID" value="ENSSMAP00000030499.2"/>
    <property type="gene ID" value="ENSSMAG00000018660.2"/>
</dbReference>
<feature type="domain" description="Tubulin/FtsZ GTPase" evidence="12">
    <location>
        <begin position="173"/>
        <end position="370"/>
    </location>
</feature>
<evidence type="ECO:0000259" key="12">
    <source>
        <dbReference type="SMART" id="SM00864"/>
    </source>
</evidence>
<evidence type="ECO:0000256" key="9">
    <source>
        <dbReference type="ARBA" id="ARBA00023212"/>
    </source>
</evidence>
<evidence type="ECO:0000256" key="7">
    <source>
        <dbReference type="ARBA" id="ARBA00022801"/>
    </source>
</evidence>